<dbReference type="InterPro" id="IPR050411">
    <property type="entry name" value="AlphaKG_dependent_hydroxylases"/>
</dbReference>
<sequence>VSPYKLWDKSFLENFNDITIECEEIMESDESLIKWLEILHQYGISIVKNAPTEKNSGLKVLNRISHIRETFFGTPFEVVNIPEPNNTAYTAKGLENHTDLPYFETPPGYQFLHCLINNADGGMSSMIDGFKVVEYLKNNELETFEILKKVEVKFINNDYTQKTVRIVNSPVFTLTKEGDYKEIRFNISQTGAIDCPPELMEKFYKAYRRFAELLHSEQFCVNFKLIKGDIFSFDNRRVVHGRTEYDPNSGHRHLQGYYMDRDEIQSRLNYLKKIEL</sequence>
<keyword evidence="7" id="KW-0408">Iron</keyword>
<evidence type="ECO:0000256" key="5">
    <source>
        <dbReference type="ARBA" id="ARBA00022964"/>
    </source>
</evidence>
<evidence type="ECO:0000256" key="1">
    <source>
        <dbReference type="ARBA" id="ARBA00001954"/>
    </source>
</evidence>
<comment type="similarity">
    <text evidence="3">Belongs to the gamma-BBH/TMLD family.</text>
</comment>
<organism evidence="9">
    <name type="scientific">marine metagenome</name>
    <dbReference type="NCBI Taxonomy" id="408172"/>
    <lineage>
        <taxon>unclassified sequences</taxon>
        <taxon>metagenomes</taxon>
        <taxon>ecological metagenomes</taxon>
    </lineage>
</organism>
<gene>
    <name evidence="9" type="ORF">METZ01_LOCUS307623</name>
</gene>
<evidence type="ECO:0000256" key="3">
    <source>
        <dbReference type="ARBA" id="ARBA00008654"/>
    </source>
</evidence>
<protein>
    <recommendedName>
        <fullName evidence="8">TauD/TfdA-like domain-containing protein</fullName>
    </recommendedName>
</protein>
<dbReference type="AlphaFoldDB" id="A0A382N0X1"/>
<dbReference type="GO" id="GO:0046872">
    <property type="term" value="F:metal ion binding"/>
    <property type="evidence" value="ECO:0007669"/>
    <property type="project" value="UniProtKB-KW"/>
</dbReference>
<dbReference type="EMBL" id="UINC01097230">
    <property type="protein sequence ID" value="SVC54769.1"/>
    <property type="molecule type" value="Genomic_DNA"/>
</dbReference>
<keyword evidence="5" id="KW-0223">Dioxygenase</keyword>
<dbReference type="Gene3D" id="3.60.130.10">
    <property type="entry name" value="Clavaminate synthase-like"/>
    <property type="match status" value="1"/>
</dbReference>
<dbReference type="FunFam" id="3.60.130.10:FF:000001">
    <property type="entry name" value="Trimethyllysine dioxygenase, mitochondrial"/>
    <property type="match status" value="1"/>
</dbReference>
<evidence type="ECO:0000256" key="2">
    <source>
        <dbReference type="ARBA" id="ARBA00001961"/>
    </source>
</evidence>
<accession>A0A382N0X1</accession>
<evidence type="ECO:0000256" key="4">
    <source>
        <dbReference type="ARBA" id="ARBA00022723"/>
    </source>
</evidence>
<comment type="cofactor">
    <cofactor evidence="1">
        <name>Fe(2+)</name>
        <dbReference type="ChEBI" id="CHEBI:29033"/>
    </cofactor>
</comment>
<feature type="domain" description="TauD/TfdA-like" evidence="8">
    <location>
        <begin position="15"/>
        <end position="258"/>
    </location>
</feature>
<evidence type="ECO:0000256" key="7">
    <source>
        <dbReference type="ARBA" id="ARBA00023004"/>
    </source>
</evidence>
<dbReference type="Pfam" id="PF02668">
    <property type="entry name" value="TauD"/>
    <property type="match status" value="1"/>
</dbReference>
<dbReference type="GO" id="GO:0045329">
    <property type="term" value="P:carnitine biosynthetic process"/>
    <property type="evidence" value="ECO:0007669"/>
    <property type="project" value="TreeGrafter"/>
</dbReference>
<dbReference type="GO" id="GO:0051213">
    <property type="term" value="F:dioxygenase activity"/>
    <property type="evidence" value="ECO:0007669"/>
    <property type="project" value="UniProtKB-KW"/>
</dbReference>
<dbReference type="SUPFAM" id="SSF51197">
    <property type="entry name" value="Clavaminate synthase-like"/>
    <property type="match status" value="1"/>
</dbReference>
<feature type="non-terminal residue" evidence="9">
    <location>
        <position position="1"/>
    </location>
</feature>
<keyword evidence="4" id="KW-0479">Metal-binding</keyword>
<comment type="cofactor">
    <cofactor evidence="2">
        <name>L-ascorbate</name>
        <dbReference type="ChEBI" id="CHEBI:38290"/>
    </cofactor>
</comment>
<evidence type="ECO:0000313" key="9">
    <source>
        <dbReference type="EMBL" id="SVC54769.1"/>
    </source>
</evidence>
<dbReference type="InterPro" id="IPR003819">
    <property type="entry name" value="TauD/TfdA-like"/>
</dbReference>
<reference evidence="9" key="1">
    <citation type="submission" date="2018-05" db="EMBL/GenBank/DDBJ databases">
        <authorList>
            <person name="Lanie J.A."/>
            <person name="Ng W.-L."/>
            <person name="Kazmierczak K.M."/>
            <person name="Andrzejewski T.M."/>
            <person name="Davidsen T.M."/>
            <person name="Wayne K.J."/>
            <person name="Tettelin H."/>
            <person name="Glass J.I."/>
            <person name="Rusch D."/>
            <person name="Podicherti R."/>
            <person name="Tsui H.-C.T."/>
            <person name="Winkler M.E."/>
        </authorList>
    </citation>
    <scope>NUCLEOTIDE SEQUENCE</scope>
</reference>
<evidence type="ECO:0000259" key="8">
    <source>
        <dbReference type="Pfam" id="PF02668"/>
    </source>
</evidence>
<dbReference type="GO" id="GO:0005739">
    <property type="term" value="C:mitochondrion"/>
    <property type="evidence" value="ECO:0007669"/>
    <property type="project" value="TreeGrafter"/>
</dbReference>
<dbReference type="CDD" id="cd00250">
    <property type="entry name" value="CAS_like"/>
    <property type="match status" value="1"/>
</dbReference>
<dbReference type="PANTHER" id="PTHR10696:SF25">
    <property type="entry name" value="OXIDOREDUCTASE AIM17-RELATED"/>
    <property type="match status" value="1"/>
</dbReference>
<dbReference type="InterPro" id="IPR042098">
    <property type="entry name" value="TauD-like_sf"/>
</dbReference>
<evidence type="ECO:0000256" key="6">
    <source>
        <dbReference type="ARBA" id="ARBA00023002"/>
    </source>
</evidence>
<keyword evidence="6" id="KW-0560">Oxidoreductase</keyword>
<proteinExistence type="inferred from homology"/>
<dbReference type="PANTHER" id="PTHR10696">
    <property type="entry name" value="GAMMA-BUTYROBETAINE HYDROXYLASE-RELATED"/>
    <property type="match status" value="1"/>
</dbReference>
<name>A0A382N0X1_9ZZZZ</name>